<gene>
    <name evidence="1" type="ORF">H8E80_02835</name>
</gene>
<dbReference type="EMBL" id="JACNLL010000029">
    <property type="protein sequence ID" value="MBC8198971.1"/>
    <property type="molecule type" value="Genomic_DNA"/>
</dbReference>
<proteinExistence type="predicted"/>
<name>A0A8J6N5E2_9BACT</name>
<dbReference type="Gene3D" id="3.20.20.150">
    <property type="entry name" value="Divalent-metal-dependent TIM barrel enzymes"/>
    <property type="match status" value="1"/>
</dbReference>
<reference evidence="1 2" key="1">
    <citation type="submission" date="2020-08" db="EMBL/GenBank/DDBJ databases">
        <title>Bridging the membrane lipid divide: bacteria of the FCB group superphylum have the potential to synthesize archaeal ether lipids.</title>
        <authorList>
            <person name="Villanueva L."/>
            <person name="Von Meijenfeldt F.A.B."/>
            <person name="Westbye A.B."/>
            <person name="Yadav S."/>
            <person name="Hopmans E.C."/>
            <person name="Dutilh B.E."/>
            <person name="Sinninghe Damste J.S."/>
        </authorList>
    </citation>
    <scope>NUCLEOTIDE SEQUENCE [LARGE SCALE GENOMIC DNA]</scope>
    <source>
        <strain evidence="1">NIOZ-UU82</strain>
    </source>
</reference>
<dbReference type="AlphaFoldDB" id="A0A8J6N5E2"/>
<dbReference type="InterPro" id="IPR036237">
    <property type="entry name" value="Xyl_isomerase-like_sf"/>
</dbReference>
<protein>
    <recommendedName>
        <fullName evidence="3">Xylose isomerase-like TIM barrel</fullName>
    </recommendedName>
</protein>
<accession>A0A8J6N5E2</accession>
<organism evidence="1 2">
    <name type="scientific">Candidatus Desulfaltia bathyphila</name>
    <dbReference type="NCBI Taxonomy" id="2841697"/>
    <lineage>
        <taxon>Bacteria</taxon>
        <taxon>Pseudomonadati</taxon>
        <taxon>Thermodesulfobacteriota</taxon>
        <taxon>Desulfobacteria</taxon>
        <taxon>Desulfobacterales</taxon>
        <taxon>Desulfobacterales incertae sedis</taxon>
        <taxon>Candidatus Desulfaltia</taxon>
    </lineage>
</organism>
<evidence type="ECO:0000313" key="2">
    <source>
        <dbReference type="Proteomes" id="UP000603545"/>
    </source>
</evidence>
<dbReference type="SUPFAM" id="SSF51658">
    <property type="entry name" value="Xylose isomerase-like"/>
    <property type="match status" value="1"/>
</dbReference>
<evidence type="ECO:0008006" key="3">
    <source>
        <dbReference type="Google" id="ProtNLM"/>
    </source>
</evidence>
<evidence type="ECO:0000313" key="1">
    <source>
        <dbReference type="EMBL" id="MBC8198971.1"/>
    </source>
</evidence>
<comment type="caution">
    <text evidence="1">The sequence shown here is derived from an EMBL/GenBank/DDBJ whole genome shotgun (WGS) entry which is preliminary data.</text>
</comment>
<sequence length="318" mass="36306">MSKNKSYNSRLTLTANRRRRSAKSLGFKSMKHKTSYVFPNISAFNRNGRGGLHKRCEIADATNCSFIEVPADFIKNKTEVQLTGKEIGSVLTAKEVEKLYESGTPSDNVKYILHTEPSLSRRNGTGTSFTPPLLWNDRKWASDFIRMAIAISKRFKIPPAGIEIHPGGRNNTNKDLIRAIMDIRAQFEKTFKTTPFVVVENRTGQFISNGNQIADFWEALLSKEPKLSDLVGIVLDIQQLYTVTKNDFLKQLKLIPHKSVKGLHIHCRHRTPSIENKIPWKNVFSWVGEIKHKIFINPEVHHQTQANDTISFCNKMMR</sequence>
<dbReference type="Proteomes" id="UP000603545">
    <property type="component" value="Unassembled WGS sequence"/>
</dbReference>